<name>A0A5B7I3M5_PORTR</name>
<protein>
    <submittedName>
        <fullName evidence="1">Uncharacterized protein</fullName>
    </submittedName>
</protein>
<dbReference type="Proteomes" id="UP000324222">
    <property type="component" value="Unassembled WGS sequence"/>
</dbReference>
<proteinExistence type="predicted"/>
<dbReference type="EMBL" id="VSRR010042563">
    <property type="protein sequence ID" value="MPC76087.1"/>
    <property type="molecule type" value="Genomic_DNA"/>
</dbReference>
<gene>
    <name evidence="1" type="ORF">E2C01_070491</name>
</gene>
<evidence type="ECO:0000313" key="2">
    <source>
        <dbReference type="Proteomes" id="UP000324222"/>
    </source>
</evidence>
<accession>A0A5B7I3M5</accession>
<organism evidence="1 2">
    <name type="scientific">Portunus trituberculatus</name>
    <name type="common">Swimming crab</name>
    <name type="synonym">Neptunus trituberculatus</name>
    <dbReference type="NCBI Taxonomy" id="210409"/>
    <lineage>
        <taxon>Eukaryota</taxon>
        <taxon>Metazoa</taxon>
        <taxon>Ecdysozoa</taxon>
        <taxon>Arthropoda</taxon>
        <taxon>Crustacea</taxon>
        <taxon>Multicrustacea</taxon>
        <taxon>Malacostraca</taxon>
        <taxon>Eumalacostraca</taxon>
        <taxon>Eucarida</taxon>
        <taxon>Decapoda</taxon>
        <taxon>Pleocyemata</taxon>
        <taxon>Brachyura</taxon>
        <taxon>Eubrachyura</taxon>
        <taxon>Portunoidea</taxon>
        <taxon>Portunidae</taxon>
        <taxon>Portuninae</taxon>
        <taxon>Portunus</taxon>
    </lineage>
</organism>
<keyword evidence="2" id="KW-1185">Reference proteome</keyword>
<sequence length="11" mass="1058">MRRVGGVGGVA</sequence>
<reference evidence="1 2" key="1">
    <citation type="submission" date="2019-05" db="EMBL/GenBank/DDBJ databases">
        <title>Another draft genome of Portunus trituberculatus and its Hox gene families provides insights of decapod evolution.</title>
        <authorList>
            <person name="Jeong J.-H."/>
            <person name="Song I."/>
            <person name="Kim S."/>
            <person name="Choi T."/>
            <person name="Kim D."/>
            <person name="Ryu S."/>
            <person name="Kim W."/>
        </authorList>
    </citation>
    <scope>NUCLEOTIDE SEQUENCE [LARGE SCALE GENOMIC DNA]</scope>
    <source>
        <tissue evidence="1">Muscle</tissue>
    </source>
</reference>
<evidence type="ECO:0000313" key="1">
    <source>
        <dbReference type="EMBL" id="MPC76087.1"/>
    </source>
</evidence>
<comment type="caution">
    <text evidence="1">The sequence shown here is derived from an EMBL/GenBank/DDBJ whole genome shotgun (WGS) entry which is preliminary data.</text>
</comment>